<dbReference type="Pfam" id="PF05504">
    <property type="entry name" value="Spore_GerAC"/>
    <property type="match status" value="1"/>
</dbReference>
<comment type="similarity">
    <text evidence="2">Belongs to the GerABKC lipoprotein family.</text>
</comment>
<keyword evidence="11" id="KW-1185">Reference proteome</keyword>
<evidence type="ECO:0000259" key="9">
    <source>
        <dbReference type="Pfam" id="PF25198"/>
    </source>
</evidence>
<keyword evidence="5" id="KW-0472">Membrane</keyword>
<protein>
    <submittedName>
        <fullName evidence="10">Ger(X)C family spore germination protein</fullName>
    </submittedName>
</protein>
<proteinExistence type="inferred from homology"/>
<feature type="domain" description="Spore germination GerAC-like C-terminal" evidence="8">
    <location>
        <begin position="225"/>
        <end position="389"/>
    </location>
</feature>
<name>A0ABV5WMP8_9BACI</name>
<evidence type="ECO:0000256" key="2">
    <source>
        <dbReference type="ARBA" id="ARBA00007886"/>
    </source>
</evidence>
<dbReference type="Pfam" id="PF25198">
    <property type="entry name" value="Spore_GerAC_N"/>
    <property type="match status" value="1"/>
</dbReference>
<evidence type="ECO:0000313" key="11">
    <source>
        <dbReference type="Proteomes" id="UP001589609"/>
    </source>
</evidence>
<evidence type="ECO:0000256" key="1">
    <source>
        <dbReference type="ARBA" id="ARBA00004635"/>
    </source>
</evidence>
<accession>A0ABV5WMP8</accession>
<evidence type="ECO:0000259" key="8">
    <source>
        <dbReference type="Pfam" id="PF05504"/>
    </source>
</evidence>
<dbReference type="PANTHER" id="PTHR35789:SF1">
    <property type="entry name" value="SPORE GERMINATION PROTEIN B3"/>
    <property type="match status" value="1"/>
</dbReference>
<feature type="domain" description="Spore germination protein N-terminal" evidence="9">
    <location>
        <begin position="24"/>
        <end position="200"/>
    </location>
</feature>
<comment type="subcellular location">
    <subcellularLocation>
        <location evidence="1">Membrane</location>
        <topology evidence="1">Lipid-anchor</topology>
    </subcellularLocation>
</comment>
<dbReference type="InterPro" id="IPR046953">
    <property type="entry name" value="Spore_GerAC-like_C"/>
</dbReference>
<dbReference type="NCBIfam" id="TIGR02887">
    <property type="entry name" value="spore_ger_x_C"/>
    <property type="match status" value="1"/>
</dbReference>
<dbReference type="InterPro" id="IPR008844">
    <property type="entry name" value="Spore_GerAC-like"/>
</dbReference>
<dbReference type="PANTHER" id="PTHR35789">
    <property type="entry name" value="SPORE GERMINATION PROTEIN B3"/>
    <property type="match status" value="1"/>
</dbReference>
<dbReference type="Gene3D" id="3.30.300.210">
    <property type="entry name" value="Nutrient germinant receptor protein C, domain 3"/>
    <property type="match status" value="1"/>
</dbReference>
<dbReference type="PROSITE" id="PS51257">
    <property type="entry name" value="PROKAR_LIPOPROTEIN"/>
    <property type="match status" value="1"/>
</dbReference>
<dbReference type="EMBL" id="JBHMAF010000194">
    <property type="protein sequence ID" value="MFB9761585.1"/>
    <property type="molecule type" value="Genomic_DNA"/>
</dbReference>
<dbReference type="RefSeq" id="WP_379951736.1">
    <property type="nucleotide sequence ID" value="NZ_JBHMAF010000194.1"/>
</dbReference>
<evidence type="ECO:0000256" key="5">
    <source>
        <dbReference type="ARBA" id="ARBA00023136"/>
    </source>
</evidence>
<dbReference type="Proteomes" id="UP001589609">
    <property type="component" value="Unassembled WGS sequence"/>
</dbReference>
<evidence type="ECO:0000256" key="3">
    <source>
        <dbReference type="ARBA" id="ARBA00022544"/>
    </source>
</evidence>
<evidence type="ECO:0000256" key="6">
    <source>
        <dbReference type="ARBA" id="ARBA00023139"/>
    </source>
</evidence>
<evidence type="ECO:0000256" key="7">
    <source>
        <dbReference type="ARBA" id="ARBA00023288"/>
    </source>
</evidence>
<comment type="caution">
    <text evidence="10">The sequence shown here is derived from an EMBL/GenBank/DDBJ whole genome shotgun (WGS) entry which is preliminary data.</text>
</comment>
<evidence type="ECO:0000256" key="4">
    <source>
        <dbReference type="ARBA" id="ARBA00022729"/>
    </source>
</evidence>
<gene>
    <name evidence="10" type="ORF">ACFFMS_25420</name>
</gene>
<keyword evidence="6" id="KW-0564">Palmitate</keyword>
<keyword evidence="7" id="KW-0449">Lipoprotein</keyword>
<dbReference type="Gene3D" id="6.20.190.10">
    <property type="entry name" value="Nutrient germinant receptor protein C, domain 1"/>
    <property type="match status" value="1"/>
</dbReference>
<evidence type="ECO:0000313" key="10">
    <source>
        <dbReference type="EMBL" id="MFB9761585.1"/>
    </source>
</evidence>
<dbReference type="InterPro" id="IPR038501">
    <property type="entry name" value="Spore_GerAC_C_sf"/>
</dbReference>
<keyword evidence="4" id="KW-0732">Signal</keyword>
<reference evidence="10 11" key="1">
    <citation type="submission" date="2024-09" db="EMBL/GenBank/DDBJ databases">
        <authorList>
            <person name="Sun Q."/>
            <person name="Mori K."/>
        </authorList>
    </citation>
    <scope>NUCLEOTIDE SEQUENCE [LARGE SCALE GENOMIC DNA]</scope>
    <source>
        <strain evidence="10 11">JCM 11201</strain>
    </source>
</reference>
<dbReference type="InterPro" id="IPR057336">
    <property type="entry name" value="GerAC_N"/>
</dbReference>
<organism evidence="10 11">
    <name type="scientific">Ectobacillus funiculus</name>
    <dbReference type="NCBI Taxonomy" id="137993"/>
    <lineage>
        <taxon>Bacteria</taxon>
        <taxon>Bacillati</taxon>
        <taxon>Bacillota</taxon>
        <taxon>Bacilli</taxon>
        <taxon>Bacillales</taxon>
        <taxon>Bacillaceae</taxon>
        <taxon>Ectobacillus</taxon>
    </lineage>
</organism>
<keyword evidence="3" id="KW-0309">Germination</keyword>
<sequence>MKKVRGLILLLILLYTGLLAGCWNQRELSQLSMVTAIGIDKASKDKEYRVSLQVINPSAVAGGQGQGGGEQISPITVYTGTGSTISTAIYKTSQKMPREPLFTHVQLIIIGESFAKRGIQDLFDVFERSPQARLTSSVLVTKGNDAKSIISTISPSEKIPVNAIVGKAKVTKSLWSENIKVTIDEVIKDLVSKENGLVISGITFIGNHKSKEGTSTKLSDILKIQGMALFKDGKLVRWLAGSDARGVMWIKNKMESTIYDLDCKEKKYGISVKNSTSKTNVTVTVKNEKPIFSIHALTEGTINEVKCDIDLSDPKEVKKLETQWGDQIKNEIIAAIDVAQRENSDIYGFGKIINRTEPEKWKKIKKRWGKTFAESQINVKVDAFIRQTGMRINPYLLQE</sequence>